<dbReference type="RefSeq" id="WP_144886493.1">
    <property type="nucleotide sequence ID" value="NZ_VLLE01000004.1"/>
</dbReference>
<dbReference type="Pfam" id="PF00430">
    <property type="entry name" value="ATP-synt_B"/>
    <property type="match status" value="1"/>
</dbReference>
<evidence type="ECO:0000313" key="19">
    <source>
        <dbReference type="Proteomes" id="UP000316167"/>
    </source>
</evidence>
<organism evidence="18 19">
    <name type="scientific">Lacibacter cauensis</name>
    <dbReference type="NCBI Taxonomy" id="510947"/>
    <lineage>
        <taxon>Bacteria</taxon>
        <taxon>Pseudomonadati</taxon>
        <taxon>Bacteroidota</taxon>
        <taxon>Chitinophagia</taxon>
        <taxon>Chitinophagales</taxon>
        <taxon>Chitinophagaceae</taxon>
        <taxon>Lacibacter</taxon>
    </lineage>
</organism>
<evidence type="ECO:0000256" key="14">
    <source>
        <dbReference type="ARBA" id="ARBA00037847"/>
    </source>
</evidence>
<protein>
    <recommendedName>
        <fullName evidence="15">ATP synthase subunit b</fullName>
    </recommendedName>
    <alternativeName>
        <fullName evidence="15">ATP synthase F(0) sector subunit b</fullName>
    </alternativeName>
    <alternativeName>
        <fullName evidence="15">ATPase subunit I</fullName>
    </alternativeName>
    <alternativeName>
        <fullName evidence="15">F-type ATPase subunit b</fullName>
        <shortName evidence="15">F-ATPase subunit b</shortName>
    </alternativeName>
</protein>
<dbReference type="Proteomes" id="UP000316167">
    <property type="component" value="Unassembled WGS sequence"/>
</dbReference>
<sequence length="170" mass="19293">MFFLEVNPLVLPDIGLVVWSTLAFSIVLFVLSKFAWKPIMKSIREREDSIDESLAMAEKVKSEMAQLKNENEVLLAKAREERAQLLKEARETKDKIINEAKEQAKVEANKIITDAQLAITQQKMAAITEVKNQVGNLVIEVSEKVLRRELANKGDQEAYINNLAKEIKLN</sequence>
<dbReference type="NCBIfam" id="TIGR01144">
    <property type="entry name" value="ATP_synt_b"/>
    <property type="match status" value="1"/>
</dbReference>
<evidence type="ECO:0000256" key="5">
    <source>
        <dbReference type="ARBA" id="ARBA00022692"/>
    </source>
</evidence>
<reference evidence="18 19" key="1">
    <citation type="journal article" date="2015" name="Stand. Genomic Sci.">
        <title>Genomic Encyclopedia of Bacterial and Archaeal Type Strains, Phase III: the genomes of soil and plant-associated and newly described type strains.</title>
        <authorList>
            <person name="Whitman W.B."/>
            <person name="Woyke T."/>
            <person name="Klenk H.P."/>
            <person name="Zhou Y."/>
            <person name="Lilburn T.G."/>
            <person name="Beck B.J."/>
            <person name="De Vos P."/>
            <person name="Vandamme P."/>
            <person name="Eisen J.A."/>
            <person name="Garrity G."/>
            <person name="Hugenholtz P."/>
            <person name="Kyrpides N.C."/>
        </authorList>
    </citation>
    <scope>NUCLEOTIDE SEQUENCE [LARGE SCALE GENOMIC DNA]</scope>
    <source>
        <strain evidence="18 19">CGMCC 1.7271</strain>
    </source>
</reference>
<dbReference type="PANTHER" id="PTHR33445">
    <property type="entry name" value="ATP SYNTHASE SUBUNIT B', CHLOROPLASTIC"/>
    <property type="match status" value="1"/>
</dbReference>
<keyword evidence="10 15" id="KW-0066">ATP synthesis</keyword>
<comment type="subcellular location">
    <subcellularLocation>
        <location evidence="15">Cell membrane</location>
        <topology evidence="15">Single-pass membrane protein</topology>
    </subcellularLocation>
    <subcellularLocation>
        <location evidence="14">Endomembrane system</location>
        <topology evidence="14">Single-pass membrane protein</topology>
    </subcellularLocation>
</comment>
<keyword evidence="7 15" id="KW-1133">Transmembrane helix</keyword>
<evidence type="ECO:0000256" key="12">
    <source>
        <dbReference type="ARBA" id="ARBA00025614"/>
    </source>
</evidence>
<evidence type="ECO:0000256" key="15">
    <source>
        <dbReference type="HAMAP-Rule" id="MF_01398"/>
    </source>
</evidence>
<keyword evidence="8 15" id="KW-0406">Ion transport</keyword>
<dbReference type="GO" id="GO:0012505">
    <property type="term" value="C:endomembrane system"/>
    <property type="evidence" value="ECO:0007669"/>
    <property type="project" value="UniProtKB-SubCell"/>
</dbReference>
<dbReference type="GO" id="GO:0046933">
    <property type="term" value="F:proton-transporting ATP synthase activity, rotational mechanism"/>
    <property type="evidence" value="ECO:0007669"/>
    <property type="project" value="UniProtKB-UniRule"/>
</dbReference>
<evidence type="ECO:0000256" key="10">
    <source>
        <dbReference type="ARBA" id="ARBA00023310"/>
    </source>
</evidence>
<keyword evidence="19" id="KW-1185">Reference proteome</keyword>
<evidence type="ECO:0000256" key="11">
    <source>
        <dbReference type="ARBA" id="ARBA00025198"/>
    </source>
</evidence>
<name>A0A562SJ59_9BACT</name>
<feature type="transmembrane region" description="Helical" evidence="15">
    <location>
        <begin position="16"/>
        <end position="36"/>
    </location>
</feature>
<evidence type="ECO:0000256" key="8">
    <source>
        <dbReference type="ARBA" id="ARBA00023065"/>
    </source>
</evidence>
<comment type="caution">
    <text evidence="18">The sequence shown here is derived from an EMBL/GenBank/DDBJ whole genome shotgun (WGS) entry which is preliminary data.</text>
</comment>
<proteinExistence type="inferred from homology"/>
<keyword evidence="5 15" id="KW-0812">Transmembrane</keyword>
<evidence type="ECO:0000256" key="17">
    <source>
        <dbReference type="SAM" id="Coils"/>
    </source>
</evidence>
<keyword evidence="2 15" id="KW-0813">Transport</keyword>
<comment type="function">
    <text evidence="11 15">F(1)F(0) ATP synthase produces ATP from ADP in the presence of a proton or sodium gradient. F-type ATPases consist of two structural domains, F(1) containing the extramembraneous catalytic core and F(0) containing the membrane proton channel, linked together by a central stalk and a peripheral stalk. During catalysis, ATP synthesis in the catalytic domain of F(1) is coupled via a rotary mechanism of the central stalk subunits to proton translocation.</text>
</comment>
<comment type="similarity">
    <text evidence="1 15 16">Belongs to the ATPase B chain family.</text>
</comment>
<dbReference type="InterPro" id="IPR002146">
    <property type="entry name" value="ATP_synth_b/b'su_bac/chlpt"/>
</dbReference>
<evidence type="ECO:0000256" key="9">
    <source>
        <dbReference type="ARBA" id="ARBA00023136"/>
    </source>
</evidence>
<dbReference type="InterPro" id="IPR005864">
    <property type="entry name" value="ATP_synth_F0_bsu_bac"/>
</dbReference>
<keyword evidence="9 15" id="KW-0472">Membrane</keyword>
<gene>
    <name evidence="15" type="primary">atpF</name>
    <name evidence="18" type="ORF">IQ13_2308</name>
</gene>
<dbReference type="GO" id="GO:0005886">
    <property type="term" value="C:plasma membrane"/>
    <property type="evidence" value="ECO:0007669"/>
    <property type="project" value="UniProtKB-SubCell"/>
</dbReference>
<evidence type="ECO:0000256" key="13">
    <source>
        <dbReference type="ARBA" id="ARBA00026054"/>
    </source>
</evidence>
<dbReference type="EMBL" id="VLLE01000004">
    <property type="protein sequence ID" value="TWI81291.1"/>
    <property type="molecule type" value="Genomic_DNA"/>
</dbReference>
<dbReference type="Gene3D" id="1.20.5.620">
    <property type="entry name" value="F1F0 ATP synthase subunit B, membrane domain"/>
    <property type="match status" value="1"/>
</dbReference>
<keyword evidence="4 15" id="KW-0138">CF(0)</keyword>
<dbReference type="GO" id="GO:0045259">
    <property type="term" value="C:proton-transporting ATP synthase complex"/>
    <property type="evidence" value="ECO:0007669"/>
    <property type="project" value="UniProtKB-KW"/>
</dbReference>
<evidence type="ECO:0000256" key="4">
    <source>
        <dbReference type="ARBA" id="ARBA00022547"/>
    </source>
</evidence>
<dbReference type="PANTHER" id="PTHR33445:SF1">
    <property type="entry name" value="ATP SYNTHASE SUBUNIT B"/>
    <property type="match status" value="1"/>
</dbReference>
<keyword evidence="3 15" id="KW-1003">Cell membrane</keyword>
<evidence type="ECO:0000313" key="18">
    <source>
        <dbReference type="EMBL" id="TWI81291.1"/>
    </source>
</evidence>
<dbReference type="CDD" id="cd06503">
    <property type="entry name" value="ATP-synt_Fo_b"/>
    <property type="match status" value="1"/>
</dbReference>
<evidence type="ECO:0000256" key="1">
    <source>
        <dbReference type="ARBA" id="ARBA00005513"/>
    </source>
</evidence>
<dbReference type="HAMAP" id="MF_01398">
    <property type="entry name" value="ATP_synth_b_bprime"/>
    <property type="match status" value="1"/>
</dbReference>
<evidence type="ECO:0000256" key="3">
    <source>
        <dbReference type="ARBA" id="ARBA00022475"/>
    </source>
</evidence>
<evidence type="ECO:0000256" key="2">
    <source>
        <dbReference type="ARBA" id="ARBA00022448"/>
    </source>
</evidence>
<evidence type="ECO:0000256" key="7">
    <source>
        <dbReference type="ARBA" id="ARBA00022989"/>
    </source>
</evidence>
<comment type="function">
    <text evidence="12">Component of the F(0) channel, it forms part of the peripheral stalk, linking F(1) to F(0). The b'-subunit is a diverged and duplicated form of b found in plants and photosynthetic bacteria.</text>
</comment>
<comment type="subunit">
    <text evidence="13">F-type ATPases have 2 components, F(1) - the catalytic core - and F(0) - the membrane proton channel. F(1) has five subunits: alpha(3), beta(3), gamma(1), delta(1), epsilon(1). F(0) has four main subunits: a(1), b(2) and c(10-14). The alpha and beta chains form an alternating ring which encloses part of the gamma chain. F(1) is attached to F(0) by a central stalk formed by the gamma and epsilon chains, while a peripheral stalk is formed by the delta and b chains.</text>
</comment>
<dbReference type="GO" id="GO:0046961">
    <property type="term" value="F:proton-transporting ATPase activity, rotational mechanism"/>
    <property type="evidence" value="ECO:0007669"/>
    <property type="project" value="TreeGrafter"/>
</dbReference>
<dbReference type="InterPro" id="IPR028987">
    <property type="entry name" value="ATP_synth_B-like_membr_sf"/>
</dbReference>
<dbReference type="InterPro" id="IPR050059">
    <property type="entry name" value="ATP_synthase_B_chain"/>
</dbReference>
<comment type="subunit">
    <text evidence="15">F-type ATPases have 2 components, F(1) - the catalytic core - and F(0) - the membrane proton channel. F(1) has five subunits: alpha(3), beta(3), gamma(1), delta(1), epsilon(1). F(0) has three main subunits: a(1), b(2) and c(10-14). The alpha and beta chains form an alternating ring which encloses part of the gamma chain. F(1) is attached to F(0) by a central stalk formed by the gamma and epsilon chains, while a peripheral stalk is formed by the delta and b chains.</text>
</comment>
<evidence type="ECO:0000256" key="16">
    <source>
        <dbReference type="RuleBase" id="RU003848"/>
    </source>
</evidence>
<accession>A0A562SJ59</accession>
<keyword evidence="17" id="KW-0175">Coiled coil</keyword>
<keyword evidence="6 15" id="KW-0375">Hydrogen ion transport</keyword>
<feature type="coiled-coil region" evidence="17">
    <location>
        <begin position="50"/>
        <end position="106"/>
    </location>
</feature>
<dbReference type="AlphaFoldDB" id="A0A562SJ59"/>
<evidence type="ECO:0000256" key="6">
    <source>
        <dbReference type="ARBA" id="ARBA00022781"/>
    </source>
</evidence>
<dbReference type="OrthoDB" id="9795289at2"/>
<dbReference type="SUPFAM" id="SSF81573">
    <property type="entry name" value="F1F0 ATP synthase subunit B, membrane domain"/>
    <property type="match status" value="1"/>
</dbReference>